<dbReference type="EMBL" id="LNQE01000827">
    <property type="protein sequence ID" value="KUG24732.1"/>
    <property type="molecule type" value="Genomic_DNA"/>
</dbReference>
<feature type="transmembrane region" description="Helical" evidence="1">
    <location>
        <begin position="16"/>
        <end position="33"/>
    </location>
</feature>
<keyword evidence="1" id="KW-0812">Transmembrane</keyword>
<keyword evidence="1" id="KW-1133">Transmembrane helix</keyword>
<sequence length="41" mass="4833">MDSPESNDRTLARFPQIFYLIFTFDTASAGFVYQKYFEQST</sequence>
<name>A0A0W8FV70_9ZZZZ</name>
<evidence type="ECO:0000313" key="2">
    <source>
        <dbReference type="EMBL" id="KUG24732.1"/>
    </source>
</evidence>
<organism evidence="2">
    <name type="scientific">hydrocarbon metagenome</name>
    <dbReference type="NCBI Taxonomy" id="938273"/>
    <lineage>
        <taxon>unclassified sequences</taxon>
        <taxon>metagenomes</taxon>
        <taxon>ecological metagenomes</taxon>
    </lineage>
</organism>
<evidence type="ECO:0000256" key="1">
    <source>
        <dbReference type="SAM" id="Phobius"/>
    </source>
</evidence>
<keyword evidence="1" id="KW-0472">Membrane</keyword>
<reference evidence="2" key="1">
    <citation type="journal article" date="2015" name="Proc. Natl. Acad. Sci. U.S.A.">
        <title>Networks of energetic and metabolic interactions define dynamics in microbial communities.</title>
        <authorList>
            <person name="Embree M."/>
            <person name="Liu J.K."/>
            <person name="Al-Bassam M.M."/>
            <person name="Zengler K."/>
        </authorList>
    </citation>
    <scope>NUCLEOTIDE SEQUENCE</scope>
</reference>
<proteinExistence type="predicted"/>
<protein>
    <submittedName>
        <fullName evidence="2">Uncharacterized protein</fullName>
    </submittedName>
</protein>
<accession>A0A0W8FV70</accession>
<gene>
    <name evidence="2" type="ORF">ASZ90_005451</name>
</gene>
<dbReference type="AlphaFoldDB" id="A0A0W8FV70"/>
<comment type="caution">
    <text evidence="2">The sequence shown here is derived from an EMBL/GenBank/DDBJ whole genome shotgun (WGS) entry which is preliminary data.</text>
</comment>